<organism evidence="4 5">
    <name type="scientific">Basidiobolus meristosporus CBS 931.73</name>
    <dbReference type="NCBI Taxonomy" id="1314790"/>
    <lineage>
        <taxon>Eukaryota</taxon>
        <taxon>Fungi</taxon>
        <taxon>Fungi incertae sedis</taxon>
        <taxon>Zoopagomycota</taxon>
        <taxon>Entomophthoromycotina</taxon>
        <taxon>Basidiobolomycetes</taxon>
        <taxon>Basidiobolales</taxon>
        <taxon>Basidiobolaceae</taxon>
        <taxon>Basidiobolus</taxon>
    </lineage>
</organism>
<dbReference type="EMBL" id="MCFE01001146">
    <property type="protein sequence ID" value="ORX65329.1"/>
    <property type="molecule type" value="Genomic_DNA"/>
</dbReference>
<evidence type="ECO:0000256" key="1">
    <source>
        <dbReference type="SAM" id="Phobius"/>
    </source>
</evidence>
<dbReference type="Proteomes" id="UP000193498">
    <property type="component" value="Unassembled WGS sequence"/>
</dbReference>
<feature type="transmembrane region" description="Helical" evidence="1">
    <location>
        <begin position="36"/>
        <end position="59"/>
    </location>
</feature>
<gene>
    <name evidence="4" type="ORF">K493DRAFT_346025</name>
    <name evidence="3" type="ORF">K493DRAFT_364691</name>
</gene>
<keyword evidence="1" id="KW-0812">Transmembrane</keyword>
<evidence type="ECO:0000313" key="5">
    <source>
        <dbReference type="Proteomes" id="UP000193498"/>
    </source>
</evidence>
<comment type="caution">
    <text evidence="4">The sequence shown here is derived from an EMBL/GenBank/DDBJ whole genome shotgun (WGS) entry which is preliminary data.</text>
</comment>
<evidence type="ECO:0000313" key="4">
    <source>
        <dbReference type="EMBL" id="ORY03724.1"/>
    </source>
</evidence>
<sequence>MNHPTPALLFVLALVGCSLGLESSFEQGQGKPSVSPLITLGCVASLVLGYNGMFLWSIIKQDQPDQWT</sequence>
<protein>
    <submittedName>
        <fullName evidence="4">Uncharacterized protein</fullName>
    </submittedName>
</protein>
<dbReference type="InParanoid" id="A0A1Y1Z0S9"/>
<reference evidence="4 5" key="1">
    <citation type="submission" date="2016-07" db="EMBL/GenBank/DDBJ databases">
        <title>Pervasive Adenine N6-methylation of Active Genes in Fungi.</title>
        <authorList>
            <consortium name="DOE Joint Genome Institute"/>
            <person name="Mondo S.J."/>
            <person name="Dannebaum R.O."/>
            <person name="Kuo R.C."/>
            <person name="Labutti K."/>
            <person name="Haridas S."/>
            <person name="Kuo A."/>
            <person name="Salamov A."/>
            <person name="Ahrendt S.R."/>
            <person name="Lipzen A."/>
            <person name="Sullivan W."/>
            <person name="Andreopoulos W.B."/>
            <person name="Clum A."/>
            <person name="Lindquist E."/>
            <person name="Daum C."/>
            <person name="Ramamoorthy G.K."/>
            <person name="Gryganskyi A."/>
            <person name="Culley D."/>
            <person name="Magnuson J.K."/>
            <person name="James T.Y."/>
            <person name="O'Malley M.A."/>
            <person name="Stajich J.E."/>
            <person name="Spatafora J.W."/>
            <person name="Visel A."/>
            <person name="Grigoriev I.V."/>
        </authorList>
    </citation>
    <scope>NUCLEOTIDE SEQUENCE [LARGE SCALE GENOMIC DNA]</scope>
    <source>
        <strain evidence="4 5">CBS 931.73</strain>
    </source>
</reference>
<keyword evidence="5" id="KW-1185">Reference proteome</keyword>
<evidence type="ECO:0000313" key="3">
    <source>
        <dbReference type="EMBL" id="ORX65329.1"/>
    </source>
</evidence>
<dbReference type="EMBL" id="MCFE01000043">
    <property type="protein sequence ID" value="ORY03724.1"/>
    <property type="molecule type" value="Genomic_DNA"/>
</dbReference>
<proteinExistence type="predicted"/>
<feature type="chain" id="PRO_5011907672" evidence="2">
    <location>
        <begin position="21"/>
        <end position="68"/>
    </location>
</feature>
<accession>A0A1Y1Z0S9</accession>
<keyword evidence="2" id="KW-0732">Signal</keyword>
<keyword evidence="1" id="KW-1133">Transmembrane helix</keyword>
<feature type="signal peptide" evidence="2">
    <location>
        <begin position="1"/>
        <end position="20"/>
    </location>
</feature>
<name>A0A1Y1Z0S9_9FUNG</name>
<evidence type="ECO:0000256" key="2">
    <source>
        <dbReference type="SAM" id="SignalP"/>
    </source>
</evidence>
<dbReference type="AlphaFoldDB" id="A0A1Y1Z0S9"/>
<keyword evidence="1" id="KW-0472">Membrane</keyword>